<evidence type="ECO:0000313" key="2">
    <source>
        <dbReference type="EMBL" id="KTT27341.1"/>
    </source>
</evidence>
<feature type="compositionally biased region" description="Pro residues" evidence="1">
    <location>
        <begin position="54"/>
        <end position="75"/>
    </location>
</feature>
<feature type="compositionally biased region" description="Low complexity" evidence="1">
    <location>
        <begin position="28"/>
        <end position="37"/>
    </location>
</feature>
<keyword evidence="3" id="KW-1185">Reference proteome</keyword>
<dbReference type="EMBL" id="LDSL01000018">
    <property type="protein sequence ID" value="KTT27341.1"/>
    <property type="molecule type" value="Genomic_DNA"/>
</dbReference>
<feature type="compositionally biased region" description="Pro residues" evidence="1">
    <location>
        <begin position="38"/>
        <end position="47"/>
    </location>
</feature>
<feature type="region of interest" description="Disordered" evidence="1">
    <location>
        <begin position="1"/>
        <end position="80"/>
    </location>
</feature>
<gene>
    <name evidence="2" type="ORF">NS331_02610</name>
</gene>
<accession>A0A147HBQ9</accession>
<comment type="caution">
    <text evidence="2">The sequence shown here is derived from an EMBL/GenBank/DDBJ whole genome shotgun (WGS) entry which is preliminary data.</text>
</comment>
<dbReference type="AlphaFoldDB" id="A0A147HBQ9"/>
<evidence type="ECO:0000256" key="1">
    <source>
        <dbReference type="SAM" id="MobiDB-lite"/>
    </source>
</evidence>
<feature type="region of interest" description="Disordered" evidence="1">
    <location>
        <begin position="142"/>
        <end position="192"/>
    </location>
</feature>
<dbReference type="Proteomes" id="UP000072741">
    <property type="component" value="Unassembled WGS sequence"/>
</dbReference>
<reference evidence="2 3" key="1">
    <citation type="journal article" date="2016" name="Front. Microbiol.">
        <title>Genomic Resource of Rice Seed Associated Bacteria.</title>
        <authorList>
            <person name="Midha S."/>
            <person name="Bansal K."/>
            <person name="Sharma S."/>
            <person name="Kumar N."/>
            <person name="Patil P.P."/>
            <person name="Chaudhry V."/>
            <person name="Patil P.B."/>
        </authorList>
    </citation>
    <scope>NUCLEOTIDE SEQUENCE [LARGE SCALE GENOMIC DNA]</scope>
    <source>
        <strain evidence="2 3">NS331</strain>
    </source>
</reference>
<sequence length="192" mass="19990">MTTADTRPISTAVSEPVDAPVPLCTSSVTVPLGTGAVPVPPPPPSLPPGAGWVPAPPPVGNGKANPPPPPPPPHAPSARAITTMPAPMKALAVPLRINLSPRSMNFNEDAASMLCGTRLATHPARSARPDLNGPATYRAAERTAKQLSGRQPRRQRHRDATPRRTAPSRYKPWPLPTADLPGPAMPTSVAAK</sequence>
<organism evidence="2 3">
    <name type="scientific">Pseudacidovorax intermedius</name>
    <dbReference type="NCBI Taxonomy" id="433924"/>
    <lineage>
        <taxon>Bacteria</taxon>
        <taxon>Pseudomonadati</taxon>
        <taxon>Pseudomonadota</taxon>
        <taxon>Betaproteobacteria</taxon>
        <taxon>Burkholderiales</taxon>
        <taxon>Comamonadaceae</taxon>
        <taxon>Pseudacidovorax</taxon>
    </lineage>
</organism>
<feature type="compositionally biased region" description="Polar residues" evidence="1">
    <location>
        <begin position="1"/>
        <end position="13"/>
    </location>
</feature>
<name>A0A147HBQ9_9BURK</name>
<proteinExistence type="predicted"/>
<protein>
    <submittedName>
        <fullName evidence="2">Uncharacterized protein</fullName>
    </submittedName>
</protein>
<evidence type="ECO:0000313" key="3">
    <source>
        <dbReference type="Proteomes" id="UP000072741"/>
    </source>
</evidence>